<dbReference type="GO" id="GO:0048680">
    <property type="term" value="P:positive regulation of axon regeneration"/>
    <property type="evidence" value="ECO:0007669"/>
    <property type="project" value="UniProtKB-ARBA"/>
</dbReference>
<keyword evidence="7" id="KW-0067">ATP-binding</keyword>
<evidence type="ECO:0000256" key="10">
    <source>
        <dbReference type="ARBA" id="ARBA00023157"/>
    </source>
</evidence>
<dbReference type="Proteomes" id="UP000504631">
    <property type="component" value="Unplaced"/>
</dbReference>
<dbReference type="GO" id="GO:0005737">
    <property type="term" value="C:cytoplasm"/>
    <property type="evidence" value="ECO:0007669"/>
    <property type="project" value="InterPro"/>
</dbReference>
<dbReference type="KEGG" id="bvk:117236079"/>
<organism evidence="16 17">
    <name type="scientific">Bombus vosnesenskii</name>
    <dbReference type="NCBI Taxonomy" id="207650"/>
    <lineage>
        <taxon>Eukaryota</taxon>
        <taxon>Metazoa</taxon>
        <taxon>Ecdysozoa</taxon>
        <taxon>Arthropoda</taxon>
        <taxon>Hexapoda</taxon>
        <taxon>Insecta</taxon>
        <taxon>Pterygota</taxon>
        <taxon>Neoptera</taxon>
        <taxon>Endopterygota</taxon>
        <taxon>Hymenoptera</taxon>
        <taxon>Apocrita</taxon>
        <taxon>Aculeata</taxon>
        <taxon>Apoidea</taxon>
        <taxon>Anthophila</taxon>
        <taxon>Apidae</taxon>
        <taxon>Bombus</taxon>
        <taxon>Pyrobombus</taxon>
    </lineage>
</organism>
<comment type="similarity">
    <text evidence="13">Belongs to the protein kinase superfamily. Tyr protein kinase family. Insulin receptor subfamily.</text>
</comment>
<feature type="domain" description="F5/8 type C" evidence="15">
    <location>
        <begin position="371"/>
        <end position="525"/>
    </location>
</feature>
<dbReference type="PANTHER" id="PTHR24416:SF580">
    <property type="entry name" value="DISCOIDIN DOMAIN RECEPTOR, ISOFORM F"/>
    <property type="match status" value="1"/>
</dbReference>
<keyword evidence="11" id="KW-0675">Receptor</keyword>
<evidence type="ECO:0000259" key="15">
    <source>
        <dbReference type="PROSITE" id="PS50022"/>
    </source>
</evidence>
<evidence type="ECO:0000256" key="11">
    <source>
        <dbReference type="ARBA" id="ARBA00023170"/>
    </source>
</evidence>
<dbReference type="InterPro" id="IPR011009">
    <property type="entry name" value="Kinase-like_dom_sf"/>
</dbReference>
<keyword evidence="5" id="KW-0732">Signal</keyword>
<protein>
    <submittedName>
        <fullName evidence="17">Uncharacterized protein LOC117236079</fullName>
    </submittedName>
</protein>
<evidence type="ECO:0000259" key="14">
    <source>
        <dbReference type="PROSITE" id="PS50011"/>
    </source>
</evidence>
<reference evidence="17" key="1">
    <citation type="submission" date="2025-08" db="UniProtKB">
        <authorList>
            <consortium name="RefSeq"/>
        </authorList>
    </citation>
    <scope>IDENTIFICATION</scope>
    <source>
        <tissue evidence="17">Muscle</tissue>
    </source>
</reference>
<evidence type="ECO:0000256" key="8">
    <source>
        <dbReference type="ARBA" id="ARBA00022989"/>
    </source>
</evidence>
<dbReference type="InterPro" id="IPR038763">
    <property type="entry name" value="DHH_sf"/>
</dbReference>
<dbReference type="RefSeq" id="XP_033354619.1">
    <property type="nucleotide sequence ID" value="XM_033498728.1"/>
</dbReference>
<dbReference type="GO" id="GO:0005886">
    <property type="term" value="C:plasma membrane"/>
    <property type="evidence" value="ECO:0007669"/>
    <property type="project" value="UniProtKB-SubCell"/>
</dbReference>
<evidence type="ECO:0000256" key="5">
    <source>
        <dbReference type="ARBA" id="ARBA00022729"/>
    </source>
</evidence>
<dbReference type="PROSITE" id="PS50011">
    <property type="entry name" value="PROTEIN_KINASE_DOM"/>
    <property type="match status" value="1"/>
</dbReference>
<keyword evidence="4" id="KW-0812">Transmembrane</keyword>
<dbReference type="Gene3D" id="3.10.310.20">
    <property type="entry name" value="DHHA2 domain"/>
    <property type="match status" value="1"/>
</dbReference>
<keyword evidence="6" id="KW-0547">Nucleotide-binding</keyword>
<comment type="similarity">
    <text evidence="2">Belongs to the PPase class C family. Prune subfamily.</text>
</comment>
<dbReference type="Pfam" id="PF07714">
    <property type="entry name" value="PK_Tyr_Ser-Thr"/>
    <property type="match status" value="1"/>
</dbReference>
<dbReference type="CDD" id="cd00057">
    <property type="entry name" value="FA58C"/>
    <property type="match status" value="1"/>
</dbReference>
<dbReference type="GO" id="GO:0005524">
    <property type="term" value="F:ATP binding"/>
    <property type="evidence" value="ECO:0007669"/>
    <property type="project" value="UniProtKB-KW"/>
</dbReference>
<evidence type="ECO:0000256" key="1">
    <source>
        <dbReference type="ARBA" id="ARBA00004251"/>
    </source>
</evidence>
<evidence type="ECO:0000256" key="2">
    <source>
        <dbReference type="ARBA" id="ARBA00010331"/>
    </source>
</evidence>
<dbReference type="InterPro" id="IPR000719">
    <property type="entry name" value="Prot_kinase_dom"/>
</dbReference>
<dbReference type="InterPro" id="IPR000421">
    <property type="entry name" value="FA58C"/>
</dbReference>
<dbReference type="InterPro" id="IPR048525">
    <property type="entry name" value="DDR1-2_DS-like"/>
</dbReference>
<dbReference type="Gene3D" id="2.60.120.1190">
    <property type="match status" value="1"/>
</dbReference>
<dbReference type="Pfam" id="PF02833">
    <property type="entry name" value="DHHA2"/>
    <property type="match status" value="1"/>
</dbReference>
<evidence type="ECO:0000256" key="12">
    <source>
        <dbReference type="ARBA" id="ARBA00023180"/>
    </source>
</evidence>
<keyword evidence="16" id="KW-1185">Reference proteome</keyword>
<dbReference type="PRINTS" id="PR00109">
    <property type="entry name" value="TYRKINASE"/>
</dbReference>
<dbReference type="GO" id="GO:0038062">
    <property type="term" value="F:protein tyrosine kinase collagen receptor activity"/>
    <property type="evidence" value="ECO:0007669"/>
    <property type="project" value="TreeGrafter"/>
</dbReference>
<dbReference type="InterPro" id="IPR004097">
    <property type="entry name" value="DHHA2"/>
</dbReference>
<name>A0A6J3KRY0_9HYME</name>
<keyword evidence="9" id="KW-0472">Membrane</keyword>
<proteinExistence type="inferred from homology"/>
<dbReference type="Gene3D" id="2.60.120.260">
    <property type="entry name" value="Galactose-binding domain-like"/>
    <property type="match status" value="1"/>
</dbReference>
<evidence type="ECO:0000313" key="16">
    <source>
        <dbReference type="Proteomes" id="UP000504631"/>
    </source>
</evidence>
<dbReference type="SUPFAM" id="SSF56112">
    <property type="entry name" value="Protein kinase-like (PK-like)"/>
    <property type="match status" value="1"/>
</dbReference>
<dbReference type="InterPro" id="IPR001245">
    <property type="entry name" value="Ser-Thr/Tyr_kinase_cat_dom"/>
</dbReference>
<keyword evidence="3" id="KW-1003">Cell membrane</keyword>
<dbReference type="GO" id="GO:0051897">
    <property type="term" value="P:positive regulation of phosphatidylinositol 3-kinase/protein kinase B signal transduction"/>
    <property type="evidence" value="ECO:0007669"/>
    <property type="project" value="TreeGrafter"/>
</dbReference>
<dbReference type="PROSITE" id="PS01286">
    <property type="entry name" value="FA58C_2"/>
    <property type="match status" value="1"/>
</dbReference>
<dbReference type="Pfam" id="PF21114">
    <property type="entry name" value="DDR1-2_DS-like"/>
    <property type="match status" value="1"/>
</dbReference>
<keyword evidence="12" id="KW-0325">Glycoprotein</keyword>
<dbReference type="GO" id="GO:0005518">
    <property type="term" value="F:collagen binding"/>
    <property type="evidence" value="ECO:0007669"/>
    <property type="project" value="TreeGrafter"/>
</dbReference>
<evidence type="ECO:0000256" key="9">
    <source>
        <dbReference type="ARBA" id="ARBA00023136"/>
    </source>
</evidence>
<dbReference type="GO" id="GO:0043235">
    <property type="term" value="C:receptor complex"/>
    <property type="evidence" value="ECO:0007669"/>
    <property type="project" value="TreeGrafter"/>
</dbReference>
<dbReference type="InterPro" id="IPR008979">
    <property type="entry name" value="Galactose-bd-like_sf"/>
</dbReference>
<feature type="domain" description="Protein kinase" evidence="14">
    <location>
        <begin position="1006"/>
        <end position="1298"/>
    </location>
</feature>
<dbReference type="InterPro" id="IPR050122">
    <property type="entry name" value="RTK"/>
</dbReference>
<dbReference type="PANTHER" id="PTHR24416">
    <property type="entry name" value="TYROSINE-PROTEIN KINASE RECEPTOR"/>
    <property type="match status" value="1"/>
</dbReference>
<evidence type="ECO:0000256" key="4">
    <source>
        <dbReference type="ARBA" id="ARBA00022692"/>
    </source>
</evidence>
<evidence type="ECO:0000256" key="13">
    <source>
        <dbReference type="ARBA" id="ARBA00061639"/>
    </source>
</evidence>
<dbReference type="GO" id="GO:0016462">
    <property type="term" value="F:pyrophosphatase activity"/>
    <property type="evidence" value="ECO:0007669"/>
    <property type="project" value="InterPro"/>
</dbReference>
<evidence type="ECO:0000313" key="17">
    <source>
        <dbReference type="RefSeq" id="XP_033354619.1"/>
    </source>
</evidence>
<dbReference type="SMART" id="SM00231">
    <property type="entry name" value="FA58C"/>
    <property type="match status" value="1"/>
</dbReference>
<dbReference type="PROSITE" id="PS50022">
    <property type="entry name" value="FA58C_3"/>
    <property type="match status" value="1"/>
</dbReference>
<dbReference type="InterPro" id="IPR038222">
    <property type="entry name" value="DHHA2_dom_sf"/>
</dbReference>
<dbReference type="SMART" id="SM00220">
    <property type="entry name" value="S_TKc"/>
    <property type="match status" value="1"/>
</dbReference>
<gene>
    <name evidence="17" type="primary">LOC117236079</name>
</gene>
<dbReference type="Gene3D" id="3.90.1640.10">
    <property type="entry name" value="inorganic pyrophosphatase (n-terminal core)"/>
    <property type="match status" value="1"/>
</dbReference>
<dbReference type="SUPFAM" id="SSF64182">
    <property type="entry name" value="DHH phosphoesterases"/>
    <property type="match status" value="1"/>
</dbReference>
<dbReference type="Gene3D" id="3.30.200.20">
    <property type="entry name" value="Phosphorylase Kinase, domain 1"/>
    <property type="match status" value="1"/>
</dbReference>
<dbReference type="FunFam" id="2.60.120.260:FF:000007">
    <property type="entry name" value="Discoidin domain receptor tyrosine kinase 1"/>
    <property type="match status" value="1"/>
</dbReference>
<dbReference type="SUPFAM" id="SSF49785">
    <property type="entry name" value="Galactose-binding domain-like"/>
    <property type="match status" value="1"/>
</dbReference>
<evidence type="ECO:0000256" key="7">
    <source>
        <dbReference type="ARBA" id="ARBA00022840"/>
    </source>
</evidence>
<keyword evidence="8" id="KW-1133">Transmembrane helix</keyword>
<keyword evidence="10" id="KW-1015">Disulfide bond</keyword>
<sequence>MESFLSASKAVLSKPLAYKRICIVLGNESCDLDSAVSALIQAFSEYLDGIKRKETDLVVIPLMNISEREYRVKTEVVFFLKRHNIPSNLLTFRDQIDLKALKKNVETKLELVLVDHHNLPDEDTYLMDSVVKIIDHRPQDERWLWPGREIHLESVGSCATLVARNLFDKHAEIIDSQISSLLRGPILVDTCNFSKEADRATPADVEIVESLEKVGLLDLDRDKVFNEIVKAKSDISELTIDDLLIKDLKVIVGIPIVGLPMLVKDFLDLQEDYLESLGNFAKCKNTTIVVLMGMQLNAQEISRDIAVFSSHANRLRDKIIEALMASTQPSLELSLIRKIHQEDGDVNLFLYEQRNLRATRKQILPIIRDTCIFPLGMEEGKIPDDAITASSSYETKSVGPQNARIRQEKNGGAWCPKAQISSAIREYLEIDLTKNHLIAWTETQGRFGNGQGQEYAEAFFLEYWRDTKWHQYRNLMGDRVLRGNSNTYLVEKQKLDLPFVASKVRFVPYSQHPRTVCMRVEIYGCVLEQYVASYNAPKGSNPGPGGRNVQDASYDGVEIEPLVLVNGLGQLTDGILGEISEILSSSTNATNWIGWSDRTTIQIIFRFQELREFQNCTVHIARIPQLDVETFSQMRVWFSIDGENYRSEAEKSEWPIVAGSPAAETVLVSIPLQSRIGQFVKVEFSLAAKWLLLSEITFYTGSTSRSNDLNILADDQSSEVQQNRSEQRVKSSSSVIHSTINSVSLNVTDLYQIDEDASIPDVFPVGTSQTYIGLVSGLLTVFVLFLTCTTFLIKQRGRNKVALLQKHTALLCDSSAPGIAISPKDVKLSNSIVTGLSLIRKPIIIAPSDNLPDRSNTDFQTDAKAAVVDSHFDNSDARSTLYERTYSLFSEENLVVANSNASSTCTAESCSDFKRKSSFTTNKYAEVTMPTTMTYSTKKAFHLQSRNTNQRIYEGYYAATDILTIKRREIPSTMSPFTPLHIREETVCLPSTIDSYNVQRVSRHRLRILDKLGEGNFGLVHLCEAKGITNPEVGATQSRQIVIVRSLWRGVVDSLRLDFTKDMHVLAMLQNSNIAKMMALVEEEPFGAIFEFGRFGDLLTFLESRGGNLDNKDDISYDNHLSFITQIASGMKYLESMNIAHCDLAARNCIVGQDLTIKVSDHAIYCNKYDHHYFIDGHNVKVPLRWMAWEAVLLGKRSCRADVWSFAVTVWEIFLNCKEIPYADLTVAQVLENCGHCYQSETYIGGNGQPDDNNDQRNHHRILSQPDHCPDDLYRVMKKCWSTRIEDRPQFAEIHLYLERLALD</sequence>
<dbReference type="Gene3D" id="1.10.510.10">
    <property type="entry name" value="Transferase(Phosphotransferase) domain 1"/>
    <property type="match status" value="1"/>
</dbReference>
<dbReference type="GeneID" id="117236079"/>
<dbReference type="SMART" id="SM01131">
    <property type="entry name" value="DHHA2"/>
    <property type="match status" value="1"/>
</dbReference>
<dbReference type="Pfam" id="PF00754">
    <property type="entry name" value="F5_F8_type_C"/>
    <property type="match status" value="1"/>
</dbReference>
<evidence type="ECO:0000256" key="6">
    <source>
        <dbReference type="ARBA" id="ARBA00022741"/>
    </source>
</evidence>
<accession>A0A6J3KRY0</accession>
<evidence type="ECO:0000256" key="3">
    <source>
        <dbReference type="ARBA" id="ARBA00022475"/>
    </source>
</evidence>
<comment type="subcellular location">
    <subcellularLocation>
        <location evidence="1">Cell membrane</location>
        <topology evidence="1">Single-pass type I membrane protein</topology>
    </subcellularLocation>
</comment>